<evidence type="ECO:0000256" key="2">
    <source>
        <dbReference type="ARBA" id="ARBA00022457"/>
    </source>
</evidence>
<keyword evidence="8" id="KW-0239">DNA-directed DNA polymerase</keyword>
<keyword evidence="2" id="KW-0515">Mutator protein</keyword>
<dbReference type="EMBL" id="QVQT01000003">
    <property type="protein sequence ID" value="RFU17054.1"/>
    <property type="molecule type" value="Genomic_DNA"/>
</dbReference>
<evidence type="ECO:0000256" key="8">
    <source>
        <dbReference type="ARBA" id="ARBA00022932"/>
    </source>
</evidence>
<evidence type="ECO:0000259" key="10">
    <source>
        <dbReference type="PROSITE" id="PS50173"/>
    </source>
</evidence>
<reference evidence="11 12" key="1">
    <citation type="submission" date="2018-08" db="EMBL/GenBank/DDBJ databases">
        <title>Acidipila sp. 4G-K13, an acidobacterium isolated from forest soil.</title>
        <authorList>
            <person name="Gao Z.-H."/>
            <person name="Qiu L.-H."/>
        </authorList>
    </citation>
    <scope>NUCLEOTIDE SEQUENCE [LARGE SCALE GENOMIC DNA]</scope>
    <source>
        <strain evidence="11 12">4G-K13</strain>
    </source>
</reference>
<evidence type="ECO:0000256" key="3">
    <source>
        <dbReference type="ARBA" id="ARBA00022679"/>
    </source>
</evidence>
<dbReference type="PANTHER" id="PTHR11076:SF33">
    <property type="entry name" value="DNA POLYMERASE KAPPA"/>
    <property type="match status" value="1"/>
</dbReference>
<dbReference type="InterPro" id="IPR053848">
    <property type="entry name" value="IMS_HHH_1"/>
</dbReference>
<evidence type="ECO:0000256" key="4">
    <source>
        <dbReference type="ARBA" id="ARBA00022695"/>
    </source>
</evidence>
<dbReference type="GO" id="GO:0005829">
    <property type="term" value="C:cytosol"/>
    <property type="evidence" value="ECO:0007669"/>
    <property type="project" value="TreeGrafter"/>
</dbReference>
<dbReference type="Pfam" id="PF00817">
    <property type="entry name" value="IMS"/>
    <property type="match status" value="1"/>
</dbReference>
<dbReference type="Gene3D" id="3.40.1170.60">
    <property type="match status" value="1"/>
</dbReference>
<dbReference type="CDD" id="cd00424">
    <property type="entry name" value="PolY"/>
    <property type="match status" value="1"/>
</dbReference>
<dbReference type="RefSeq" id="WP_117299296.1">
    <property type="nucleotide sequence ID" value="NZ_QVQT02000003.1"/>
</dbReference>
<keyword evidence="4" id="KW-0548">Nucleotidyltransferase</keyword>
<dbReference type="Pfam" id="PF11799">
    <property type="entry name" value="IMS_C"/>
    <property type="match status" value="1"/>
</dbReference>
<dbReference type="Proteomes" id="UP000264702">
    <property type="component" value="Unassembled WGS sequence"/>
</dbReference>
<keyword evidence="9" id="KW-0234">DNA repair</keyword>
<keyword evidence="3" id="KW-0808">Transferase</keyword>
<protein>
    <submittedName>
        <fullName evidence="11">DNA polymerase</fullName>
    </submittedName>
</protein>
<comment type="caution">
    <text evidence="11">The sequence shown here is derived from an EMBL/GenBank/DDBJ whole genome shotgun (WGS) entry which is preliminary data.</text>
</comment>
<evidence type="ECO:0000256" key="9">
    <source>
        <dbReference type="ARBA" id="ARBA00023204"/>
    </source>
</evidence>
<proteinExistence type="inferred from homology"/>
<accession>A0A372IQ94</accession>
<dbReference type="GO" id="GO:0046872">
    <property type="term" value="F:metal ion binding"/>
    <property type="evidence" value="ECO:0007669"/>
    <property type="project" value="UniProtKB-KW"/>
</dbReference>
<dbReference type="InterPro" id="IPR050116">
    <property type="entry name" value="DNA_polymerase-Y"/>
</dbReference>
<evidence type="ECO:0000256" key="6">
    <source>
        <dbReference type="ARBA" id="ARBA00022763"/>
    </source>
</evidence>
<sequence length="435" mass="48564">MAPASSRDTSPKGPLVRWLFLDLNSYFASVEQELRPHLRNRPVAVVPVMADTTCCIAASYEAKAFGVRTGTQVGEAKRLCPGIELVEGRHELYVEYHNKIVEAVERCIPVSAVMSIDEMACSLIGREQSLLRALELGREVKQSIRKYAGATLRCSVGLAPNRYLAKIASDMEKPDGLVALTPDILEAALSGLVPRDLPGIGARMEKRLHDAGITTMPQILALSREQMNTTWGGIGGEKLWYWLRGEDFHDAELEHQKSVSQSHVLSPEFRTPDGCYAILHKLLHKAAMRLRMERLWTTHLSLFVRYVVPKNEAKRLHTSGIPQLSWSQSTPLLECQDNQTLIEALTKLWELRPTGPQYQKPFQAGVWLGNLVPEHLHTLSLFSSLEEEARRTRLTSIMDALNLKHGTNTLFSGSMLLARAAAPTRIAFTSIPDLF</sequence>
<dbReference type="InterPro" id="IPR017961">
    <property type="entry name" value="DNA_pol_Y-fam_little_finger"/>
</dbReference>
<dbReference type="InterPro" id="IPR001126">
    <property type="entry name" value="UmuC"/>
</dbReference>
<dbReference type="GO" id="GO:0003887">
    <property type="term" value="F:DNA-directed DNA polymerase activity"/>
    <property type="evidence" value="ECO:0007669"/>
    <property type="project" value="UniProtKB-KW"/>
</dbReference>
<name>A0A372IQ94_9BACT</name>
<dbReference type="Pfam" id="PF21999">
    <property type="entry name" value="IMS_HHH_1"/>
    <property type="match status" value="1"/>
</dbReference>
<keyword evidence="5" id="KW-0479">Metal-binding</keyword>
<dbReference type="Gene3D" id="3.30.70.270">
    <property type="match status" value="1"/>
</dbReference>
<evidence type="ECO:0000256" key="7">
    <source>
        <dbReference type="ARBA" id="ARBA00022842"/>
    </source>
</evidence>
<organism evidence="11 12">
    <name type="scientific">Paracidobacterium acidisoli</name>
    <dbReference type="NCBI Taxonomy" id="2303751"/>
    <lineage>
        <taxon>Bacteria</taxon>
        <taxon>Pseudomonadati</taxon>
        <taxon>Acidobacteriota</taxon>
        <taxon>Terriglobia</taxon>
        <taxon>Terriglobales</taxon>
        <taxon>Acidobacteriaceae</taxon>
        <taxon>Paracidobacterium</taxon>
    </lineage>
</organism>
<evidence type="ECO:0000256" key="5">
    <source>
        <dbReference type="ARBA" id="ARBA00022723"/>
    </source>
</evidence>
<evidence type="ECO:0000313" key="12">
    <source>
        <dbReference type="Proteomes" id="UP000264702"/>
    </source>
</evidence>
<keyword evidence="12" id="KW-1185">Reference proteome</keyword>
<dbReference type="GO" id="GO:0003684">
    <property type="term" value="F:damaged DNA binding"/>
    <property type="evidence" value="ECO:0007669"/>
    <property type="project" value="InterPro"/>
</dbReference>
<dbReference type="PROSITE" id="PS50173">
    <property type="entry name" value="UMUC"/>
    <property type="match status" value="1"/>
</dbReference>
<dbReference type="OrthoDB" id="9808813at2"/>
<keyword evidence="7" id="KW-0460">Magnesium</keyword>
<dbReference type="AlphaFoldDB" id="A0A372IQ94"/>
<dbReference type="SUPFAM" id="SSF56672">
    <property type="entry name" value="DNA/RNA polymerases"/>
    <property type="match status" value="1"/>
</dbReference>
<feature type="domain" description="UmuC" evidence="10">
    <location>
        <begin position="18"/>
        <end position="201"/>
    </location>
</feature>
<keyword evidence="6" id="KW-0227">DNA damage</keyword>
<dbReference type="GO" id="GO:0009432">
    <property type="term" value="P:SOS response"/>
    <property type="evidence" value="ECO:0007669"/>
    <property type="project" value="TreeGrafter"/>
</dbReference>
<dbReference type="GO" id="GO:0042276">
    <property type="term" value="P:error-prone translesion synthesis"/>
    <property type="evidence" value="ECO:0007669"/>
    <property type="project" value="TreeGrafter"/>
</dbReference>
<evidence type="ECO:0000313" key="11">
    <source>
        <dbReference type="EMBL" id="RFU17054.1"/>
    </source>
</evidence>
<comment type="similarity">
    <text evidence="1">Belongs to the DNA polymerase type-Y family.</text>
</comment>
<gene>
    <name evidence="11" type="ORF">D0Y96_10145</name>
</gene>
<evidence type="ECO:0000256" key="1">
    <source>
        <dbReference type="ARBA" id="ARBA00010945"/>
    </source>
</evidence>
<dbReference type="PANTHER" id="PTHR11076">
    <property type="entry name" value="DNA REPAIR POLYMERASE UMUC / TRANSFERASE FAMILY MEMBER"/>
    <property type="match status" value="1"/>
</dbReference>
<dbReference type="Gene3D" id="1.10.150.20">
    <property type="entry name" value="5' to 3' exonuclease, C-terminal subdomain"/>
    <property type="match status" value="1"/>
</dbReference>
<dbReference type="FunFam" id="3.40.1170.60:FF:000003">
    <property type="entry name" value="DNA polymerase eta"/>
    <property type="match status" value="1"/>
</dbReference>
<dbReference type="GO" id="GO:0006281">
    <property type="term" value="P:DNA repair"/>
    <property type="evidence" value="ECO:0007669"/>
    <property type="project" value="UniProtKB-KW"/>
</dbReference>
<dbReference type="InterPro" id="IPR043502">
    <property type="entry name" value="DNA/RNA_pol_sf"/>
</dbReference>
<dbReference type="InterPro" id="IPR043128">
    <property type="entry name" value="Rev_trsase/Diguanyl_cyclase"/>
</dbReference>